<keyword evidence="3" id="KW-1185">Reference proteome</keyword>
<accession>A0A8J5BWF0</accession>
<name>A0A8J5BWF0_ZINOF</name>
<evidence type="ECO:0000313" key="3">
    <source>
        <dbReference type="Proteomes" id="UP000734854"/>
    </source>
</evidence>
<dbReference type="Proteomes" id="UP000734854">
    <property type="component" value="Unassembled WGS sequence"/>
</dbReference>
<evidence type="ECO:0000313" key="2">
    <source>
        <dbReference type="EMBL" id="KAG6467498.1"/>
    </source>
</evidence>
<evidence type="ECO:0000256" key="1">
    <source>
        <dbReference type="SAM" id="Phobius"/>
    </source>
</evidence>
<feature type="transmembrane region" description="Helical" evidence="1">
    <location>
        <begin position="50"/>
        <end position="70"/>
    </location>
</feature>
<dbReference type="PANTHER" id="PTHR34967:SF1">
    <property type="entry name" value="OS02G0257200 PROTEIN"/>
    <property type="match status" value="1"/>
</dbReference>
<dbReference type="PANTHER" id="PTHR34967">
    <property type="entry name" value="OS02G0257200 PROTEIN"/>
    <property type="match status" value="1"/>
</dbReference>
<protein>
    <submittedName>
        <fullName evidence="2">Uncharacterized protein</fullName>
    </submittedName>
</protein>
<organism evidence="2 3">
    <name type="scientific">Zingiber officinale</name>
    <name type="common">Ginger</name>
    <name type="synonym">Amomum zingiber</name>
    <dbReference type="NCBI Taxonomy" id="94328"/>
    <lineage>
        <taxon>Eukaryota</taxon>
        <taxon>Viridiplantae</taxon>
        <taxon>Streptophyta</taxon>
        <taxon>Embryophyta</taxon>
        <taxon>Tracheophyta</taxon>
        <taxon>Spermatophyta</taxon>
        <taxon>Magnoliopsida</taxon>
        <taxon>Liliopsida</taxon>
        <taxon>Zingiberales</taxon>
        <taxon>Zingiberaceae</taxon>
        <taxon>Zingiber</taxon>
    </lineage>
</organism>
<sequence length="111" mass="12429">MEKAHGQRLQEHVVAALIVGPIFWLITSSASVKLVLGRRSSQLSWRGQAWIWLCLSGSVLFFAGGLTNAVRVIAMQKMERVTIDKLRGSAYLLEKKRQGQQPLLIRKICIA</sequence>
<reference evidence="2 3" key="1">
    <citation type="submission" date="2020-08" db="EMBL/GenBank/DDBJ databases">
        <title>Plant Genome Project.</title>
        <authorList>
            <person name="Zhang R.-G."/>
        </authorList>
    </citation>
    <scope>NUCLEOTIDE SEQUENCE [LARGE SCALE GENOMIC DNA]</scope>
    <source>
        <tissue evidence="2">Rhizome</tissue>
    </source>
</reference>
<proteinExistence type="predicted"/>
<comment type="caution">
    <text evidence="2">The sequence shown here is derived from an EMBL/GenBank/DDBJ whole genome shotgun (WGS) entry which is preliminary data.</text>
</comment>
<keyword evidence="1" id="KW-0472">Membrane</keyword>
<dbReference type="AlphaFoldDB" id="A0A8J5BWF0"/>
<gene>
    <name evidence="2" type="ORF">ZIOFF_074689</name>
</gene>
<dbReference type="EMBL" id="JACMSC010000042">
    <property type="protein sequence ID" value="KAG6467498.1"/>
    <property type="molecule type" value="Genomic_DNA"/>
</dbReference>
<keyword evidence="1" id="KW-0812">Transmembrane</keyword>
<feature type="transmembrane region" description="Helical" evidence="1">
    <location>
        <begin position="12"/>
        <end position="30"/>
    </location>
</feature>
<keyword evidence="1" id="KW-1133">Transmembrane helix</keyword>